<accession>A0A1L8D098</accession>
<evidence type="ECO:0000256" key="7">
    <source>
        <dbReference type="ARBA" id="ARBA00041373"/>
    </source>
</evidence>
<dbReference type="Proteomes" id="UP000187338">
    <property type="component" value="Unassembled WGS sequence"/>
</dbReference>
<dbReference type="GO" id="GO:0034599">
    <property type="term" value="P:cellular response to oxidative stress"/>
    <property type="evidence" value="ECO:0007669"/>
    <property type="project" value="TreeGrafter"/>
</dbReference>
<dbReference type="GO" id="GO:0008379">
    <property type="term" value="F:thioredoxin peroxidase activity"/>
    <property type="evidence" value="ECO:0007669"/>
    <property type="project" value="TreeGrafter"/>
</dbReference>
<sequence length="80" mass="9166">MNFKAKYNLPFELLSDPTGEVLESYGVLKEKKMYGKSALGIERSTFVIAPDRTILQIYRNVKVDGHAEEILKFLQQVEES</sequence>
<evidence type="ECO:0000259" key="8">
    <source>
        <dbReference type="Pfam" id="PF00578"/>
    </source>
</evidence>
<dbReference type="Pfam" id="PF00578">
    <property type="entry name" value="AhpC-TSA"/>
    <property type="match status" value="1"/>
</dbReference>
<dbReference type="GO" id="GO:0045454">
    <property type="term" value="P:cell redox homeostasis"/>
    <property type="evidence" value="ECO:0007669"/>
    <property type="project" value="TreeGrafter"/>
</dbReference>
<evidence type="ECO:0000313" key="10">
    <source>
        <dbReference type="Proteomes" id="UP000187338"/>
    </source>
</evidence>
<comment type="function">
    <text evidence="1">Thiol-specific peroxidase that catalyzes the reduction of hydrogen peroxide and organic hydroperoxides to water and alcohols, respectively. Plays a role in cell protection against oxidative stress by detoxifying peroxides and as sensor of hydrogen peroxide-mediated signaling events.</text>
</comment>
<keyword evidence="10" id="KW-1185">Reference proteome</keyword>
<keyword evidence="5" id="KW-1015">Disulfide bond</keyword>
<protein>
    <recommendedName>
        <fullName evidence="7">Bacterioferritin comigratory protein</fullName>
    </recommendedName>
</protein>
<keyword evidence="2" id="KW-0575">Peroxidase</keyword>
<evidence type="ECO:0000256" key="2">
    <source>
        <dbReference type="ARBA" id="ARBA00022559"/>
    </source>
</evidence>
<keyword evidence="4" id="KW-0560">Oxidoreductase</keyword>
<evidence type="ECO:0000313" key="9">
    <source>
        <dbReference type="EMBL" id="GAV24582.1"/>
    </source>
</evidence>
<evidence type="ECO:0000256" key="5">
    <source>
        <dbReference type="ARBA" id="ARBA00023157"/>
    </source>
</evidence>
<feature type="domain" description="Alkyl hydroperoxide reductase subunit C/ Thiol specific antioxidant" evidence="8">
    <location>
        <begin position="2"/>
        <end position="55"/>
    </location>
</feature>
<evidence type="ECO:0000256" key="1">
    <source>
        <dbReference type="ARBA" id="ARBA00003330"/>
    </source>
</evidence>
<organism evidence="9 10">
    <name type="scientific">Carboxydothermus islandicus</name>
    <dbReference type="NCBI Taxonomy" id="661089"/>
    <lineage>
        <taxon>Bacteria</taxon>
        <taxon>Bacillati</taxon>
        <taxon>Bacillota</taxon>
        <taxon>Clostridia</taxon>
        <taxon>Thermoanaerobacterales</taxon>
        <taxon>Thermoanaerobacteraceae</taxon>
        <taxon>Carboxydothermus</taxon>
    </lineage>
</organism>
<gene>
    <name evidence="9" type="ORF">ciss_05150</name>
</gene>
<keyword evidence="6" id="KW-0676">Redox-active center</keyword>
<reference evidence="10" key="1">
    <citation type="submission" date="2016-12" db="EMBL/GenBank/DDBJ databases">
        <title>Draft Genome Sequences od Carboxydothermus pertinax and islandicus, Hydrogenogenic Carboxydotrophic Bacteria.</title>
        <authorList>
            <person name="Fukuyama Y."/>
            <person name="Ohmae K."/>
            <person name="Yoneda Y."/>
            <person name="Yoshida T."/>
            <person name="Sako Y."/>
        </authorList>
    </citation>
    <scope>NUCLEOTIDE SEQUENCE [LARGE SCALE GENOMIC DNA]</scope>
    <source>
        <strain evidence="10">SET</strain>
    </source>
</reference>
<evidence type="ECO:0000256" key="4">
    <source>
        <dbReference type="ARBA" id="ARBA00023002"/>
    </source>
</evidence>
<comment type="caution">
    <text evidence="9">The sequence shown here is derived from an EMBL/GenBank/DDBJ whole genome shotgun (WGS) entry which is preliminary data.</text>
</comment>
<evidence type="ECO:0000256" key="3">
    <source>
        <dbReference type="ARBA" id="ARBA00022862"/>
    </source>
</evidence>
<dbReference type="InterPro" id="IPR000866">
    <property type="entry name" value="AhpC/TSA"/>
</dbReference>
<dbReference type="InterPro" id="IPR050924">
    <property type="entry name" value="Peroxiredoxin_BCP/PrxQ"/>
</dbReference>
<dbReference type="Gene3D" id="3.40.30.10">
    <property type="entry name" value="Glutaredoxin"/>
    <property type="match status" value="1"/>
</dbReference>
<keyword evidence="3" id="KW-0049">Antioxidant</keyword>
<name>A0A1L8D098_9THEO</name>
<dbReference type="GO" id="GO:0005737">
    <property type="term" value="C:cytoplasm"/>
    <property type="evidence" value="ECO:0007669"/>
    <property type="project" value="TreeGrafter"/>
</dbReference>
<evidence type="ECO:0000256" key="6">
    <source>
        <dbReference type="ARBA" id="ARBA00023284"/>
    </source>
</evidence>
<dbReference type="STRING" id="661089.ciss_05150"/>
<dbReference type="AlphaFoldDB" id="A0A1L8D098"/>
<dbReference type="InterPro" id="IPR036249">
    <property type="entry name" value="Thioredoxin-like_sf"/>
</dbReference>
<dbReference type="SUPFAM" id="SSF52833">
    <property type="entry name" value="Thioredoxin-like"/>
    <property type="match status" value="1"/>
</dbReference>
<dbReference type="PANTHER" id="PTHR42801">
    <property type="entry name" value="THIOREDOXIN-DEPENDENT PEROXIDE REDUCTASE"/>
    <property type="match status" value="1"/>
</dbReference>
<dbReference type="CDD" id="cd03017">
    <property type="entry name" value="PRX_BCP"/>
    <property type="match status" value="1"/>
</dbReference>
<proteinExistence type="predicted"/>
<dbReference type="EMBL" id="BDJL01000010">
    <property type="protein sequence ID" value="GAV24582.1"/>
    <property type="molecule type" value="Genomic_DNA"/>
</dbReference>
<dbReference type="PANTHER" id="PTHR42801:SF4">
    <property type="entry name" value="AHPC_TSA FAMILY PROTEIN"/>
    <property type="match status" value="1"/>
</dbReference>